<dbReference type="Proteomes" id="UP000006764">
    <property type="component" value="Chromosome"/>
</dbReference>
<keyword evidence="3" id="KW-1185">Reference proteome</keyword>
<dbReference type="InterPro" id="IPR010994">
    <property type="entry name" value="RuvA_2-like"/>
</dbReference>
<organism evidence="2 3">
    <name type="scientific">Isoalcanivorax pacificus W11-5</name>
    <dbReference type="NCBI Taxonomy" id="391936"/>
    <lineage>
        <taxon>Bacteria</taxon>
        <taxon>Pseudomonadati</taxon>
        <taxon>Pseudomonadota</taxon>
        <taxon>Gammaproteobacteria</taxon>
        <taxon>Oceanospirillales</taxon>
        <taxon>Alcanivoracaceae</taxon>
        <taxon>Isoalcanivorax</taxon>
    </lineage>
</organism>
<evidence type="ECO:0000313" key="2">
    <source>
        <dbReference type="EMBL" id="AJD48549.1"/>
    </source>
</evidence>
<evidence type="ECO:0000313" key="3">
    <source>
        <dbReference type="Proteomes" id="UP000006764"/>
    </source>
</evidence>
<feature type="signal peptide" evidence="1">
    <location>
        <begin position="1"/>
        <end position="26"/>
    </location>
</feature>
<dbReference type="STRING" id="391936.S7S_10685"/>
<dbReference type="PANTHER" id="PTHR21180">
    <property type="entry name" value="ENDONUCLEASE/EXONUCLEASE/PHOSPHATASE FAMILY DOMAIN-CONTAINING PROTEIN 1"/>
    <property type="match status" value="1"/>
</dbReference>
<reference evidence="2 3" key="1">
    <citation type="journal article" date="2012" name="J. Bacteriol.">
        <title>Genome sequence of an alkane-degrading bacterium, Alcanivorax pacificus type strain W11-5, isolated from deep sea sediment.</title>
        <authorList>
            <person name="Lai Q."/>
            <person name="Shao Z."/>
        </authorList>
    </citation>
    <scope>NUCLEOTIDE SEQUENCE [LARGE SCALE GENOMIC DNA]</scope>
    <source>
        <strain evidence="2 3">W11-5</strain>
    </source>
</reference>
<dbReference type="KEGG" id="apac:S7S_10685"/>
<sequence>MKRYLNIILSLLLAGGLALTSGAALAEPALTATSTVNINQAGADEIAEVLSGVGMARAEAIVADREQHGAYQSADELVRVKGIGPSTVEQNRGRIKVE</sequence>
<gene>
    <name evidence="2" type="ORF">S7S_10685</name>
</gene>
<dbReference type="PANTHER" id="PTHR21180:SF32">
    <property type="entry name" value="ENDONUCLEASE_EXONUCLEASE_PHOSPHATASE FAMILY DOMAIN-CONTAINING PROTEIN 1"/>
    <property type="match status" value="1"/>
</dbReference>
<evidence type="ECO:0000256" key="1">
    <source>
        <dbReference type="SAM" id="SignalP"/>
    </source>
</evidence>
<dbReference type="GO" id="GO:0015628">
    <property type="term" value="P:protein secretion by the type II secretion system"/>
    <property type="evidence" value="ECO:0007669"/>
    <property type="project" value="TreeGrafter"/>
</dbReference>
<dbReference type="InterPro" id="IPR004509">
    <property type="entry name" value="Competence_ComEA_HhH"/>
</dbReference>
<protein>
    <submittedName>
        <fullName evidence="2">Fis family transcriptional regulator</fullName>
    </submittedName>
</protein>
<dbReference type="RefSeq" id="WP_008735084.1">
    <property type="nucleotide sequence ID" value="NZ_CP004387.1"/>
</dbReference>
<dbReference type="NCBIfam" id="TIGR00426">
    <property type="entry name" value="competence protein ComEA helix-hairpin-helix repeat region"/>
    <property type="match status" value="1"/>
</dbReference>
<dbReference type="OrthoDB" id="7510573at2"/>
<feature type="chain" id="PRO_5002111233" evidence="1">
    <location>
        <begin position="27"/>
        <end position="98"/>
    </location>
</feature>
<proteinExistence type="predicted"/>
<accession>A0A0B4XJV6</accession>
<dbReference type="HOGENOM" id="CLU_052011_4_2_6"/>
<name>A0A0B4XJV6_9GAMM</name>
<keyword evidence="1" id="KW-0732">Signal</keyword>
<dbReference type="AlphaFoldDB" id="A0A0B4XJV6"/>
<dbReference type="SUPFAM" id="SSF47781">
    <property type="entry name" value="RuvA domain 2-like"/>
    <property type="match status" value="1"/>
</dbReference>
<dbReference type="InterPro" id="IPR051675">
    <property type="entry name" value="Endo/Exo/Phosphatase_dom_1"/>
</dbReference>
<dbReference type="Pfam" id="PF12836">
    <property type="entry name" value="HHH_3"/>
    <property type="match status" value="1"/>
</dbReference>
<dbReference type="Gene3D" id="1.10.150.320">
    <property type="entry name" value="Photosystem II 12 kDa extrinsic protein"/>
    <property type="match status" value="1"/>
</dbReference>
<dbReference type="GO" id="GO:0015627">
    <property type="term" value="C:type II protein secretion system complex"/>
    <property type="evidence" value="ECO:0007669"/>
    <property type="project" value="TreeGrafter"/>
</dbReference>
<dbReference type="EMBL" id="CP004387">
    <property type="protein sequence ID" value="AJD48549.1"/>
    <property type="molecule type" value="Genomic_DNA"/>
</dbReference>